<comment type="caution">
    <text evidence="1">The sequence shown here is derived from an EMBL/GenBank/DDBJ whole genome shotgun (WGS) entry which is preliminary data.</text>
</comment>
<dbReference type="AlphaFoldDB" id="D4XWC1"/>
<dbReference type="EMBL" id="ADNC01000027">
    <property type="protein sequence ID" value="EFF41216.1"/>
    <property type="molecule type" value="Genomic_DNA"/>
</dbReference>
<protein>
    <submittedName>
        <fullName evidence="1">Uncharacterized protein</fullName>
    </submittedName>
</protein>
<sequence length="103" mass="11703">MDLLDVKNALVEVIKVTPGVKGLNVYDLVNTTVVDLNEEEWAENIFVEETSKGWAIRCAITILRGISAKNIVNEIHQQLNFKFKKKNKVLYKLNIMIKGVSDE</sequence>
<dbReference type="RefSeq" id="WP_005683836.1">
    <property type="nucleotide sequence ID" value="NZ_ADNC01000027.1"/>
</dbReference>
<dbReference type="OrthoDB" id="400038at2"/>
<organism evidence="1 2">
    <name type="scientific">Mycoplasmopsis alligatoris A21JP2</name>
    <dbReference type="NCBI Taxonomy" id="747682"/>
    <lineage>
        <taxon>Bacteria</taxon>
        <taxon>Bacillati</taxon>
        <taxon>Mycoplasmatota</taxon>
        <taxon>Mycoplasmoidales</taxon>
        <taxon>Metamycoplasmataceae</taxon>
        <taxon>Mycoplasmopsis</taxon>
    </lineage>
</organism>
<evidence type="ECO:0000313" key="1">
    <source>
        <dbReference type="EMBL" id="EFF41216.1"/>
    </source>
</evidence>
<proteinExistence type="predicted"/>
<name>D4XWC1_9BACT</name>
<reference evidence="1 2" key="1">
    <citation type="submission" date="2010-03" db="EMBL/GenBank/DDBJ databases">
        <authorList>
            <person name="Glass J.I."/>
            <person name="Benders G.A."/>
            <person name="Durkin A.S."/>
            <person name="Farmerie W.G."/>
            <person name="Hlavinka K."/>
            <person name="Hostetler J."/>
            <person name="Jackson J."/>
            <person name="May M.A."/>
            <person name="Miller R.H."/>
            <person name="Paralanov V."/>
            <person name="Radune D."/>
            <person name="Szczypinski B."/>
            <person name="Brown D.R."/>
        </authorList>
    </citation>
    <scope>NUCLEOTIDE SEQUENCE [LARGE SCALE GENOMIC DNA]</scope>
    <source>
        <strain evidence="1 2">A21JP2</strain>
    </source>
</reference>
<keyword evidence="2" id="KW-1185">Reference proteome</keyword>
<accession>D4XWC1</accession>
<dbReference type="eggNOG" id="ENOG5030N5B">
    <property type="taxonomic scope" value="Bacteria"/>
</dbReference>
<dbReference type="STRING" id="747682.MALL_0510"/>
<dbReference type="Proteomes" id="UP000004757">
    <property type="component" value="Unassembled WGS sequence"/>
</dbReference>
<evidence type="ECO:0000313" key="2">
    <source>
        <dbReference type="Proteomes" id="UP000004757"/>
    </source>
</evidence>
<gene>
    <name evidence="1" type="ORF">MALL_0510</name>
</gene>